<feature type="non-terminal residue" evidence="1">
    <location>
        <position position="1"/>
    </location>
</feature>
<accession>A0A6J5LN82</accession>
<evidence type="ECO:0000313" key="1">
    <source>
        <dbReference type="EMBL" id="CAB4135885.1"/>
    </source>
</evidence>
<proteinExistence type="predicted"/>
<gene>
    <name evidence="1" type="ORF">UFOVP300_1</name>
</gene>
<dbReference type="EMBL" id="LR796307">
    <property type="protein sequence ID" value="CAB4135885.1"/>
    <property type="molecule type" value="Genomic_DNA"/>
</dbReference>
<sequence>ELNTQVANFKNDQELQQAKFQNQANTYANEQLKQNANFNDMQADLQRNSATTLLDQAKFQNQASTYTNEQLKQNASFNDMQADLQRNSATMLRQQAELEAKQSRDQVDRIRAEKDRILGLQKSKYAAGGVTSEGSPLAVLADTVNEFDITVSNAKQIATFEYNKKRYEAGVIDHNAKVTNFESGQMRDQAEINKGIGEYEMMSAEQKASVIDYNAKVTNFESGQMRDQADINTLIGAYEMMSSGLKAGVNRSLIAFEDIGQKNAGALDSYLIASKANSMRNELDANGRMLQFNLNQNLFESGMNASAAKMQFNDAKFAEEAAGAGYRIAMRQAAIEQRAGISQSRGTMMAGYGSALSNISQAGYYGSQAFSSTGSTKPKTTTVKPA</sequence>
<organism evidence="1">
    <name type="scientific">uncultured Caudovirales phage</name>
    <dbReference type="NCBI Taxonomy" id="2100421"/>
    <lineage>
        <taxon>Viruses</taxon>
        <taxon>Duplodnaviria</taxon>
        <taxon>Heunggongvirae</taxon>
        <taxon>Uroviricota</taxon>
        <taxon>Caudoviricetes</taxon>
        <taxon>Peduoviridae</taxon>
        <taxon>Maltschvirus</taxon>
        <taxon>Maltschvirus maltsch</taxon>
    </lineage>
</organism>
<name>A0A6J5LN82_9CAUD</name>
<reference evidence="1" key="1">
    <citation type="submission" date="2020-04" db="EMBL/GenBank/DDBJ databases">
        <authorList>
            <person name="Chiriac C."/>
            <person name="Salcher M."/>
            <person name="Ghai R."/>
            <person name="Kavagutti S V."/>
        </authorList>
    </citation>
    <scope>NUCLEOTIDE SEQUENCE</scope>
</reference>
<protein>
    <submittedName>
        <fullName evidence="1">Uncharacterized protein</fullName>
    </submittedName>
</protein>